<reference evidence="1" key="1">
    <citation type="journal article" date="2020" name="Nature">
        <title>Giant virus diversity and host interactions through global metagenomics.</title>
        <authorList>
            <person name="Schulz F."/>
            <person name="Roux S."/>
            <person name="Paez-Espino D."/>
            <person name="Jungbluth S."/>
            <person name="Walsh D.A."/>
            <person name="Denef V.J."/>
            <person name="McMahon K.D."/>
            <person name="Konstantinidis K.T."/>
            <person name="Eloe-Fadrosh E.A."/>
            <person name="Kyrpides N.C."/>
            <person name="Woyke T."/>
        </authorList>
    </citation>
    <scope>NUCLEOTIDE SEQUENCE</scope>
    <source>
        <strain evidence="1">GVMAG-S-1101165-79</strain>
    </source>
</reference>
<dbReference type="AlphaFoldDB" id="A0A6C0AR58"/>
<sequence>MSNSNMFTTGIFPQTELQDAYQFNTFSQYINNNGLATKFSPNCIFCSSNDTRVLLNDGSFRQCNTCKKQFKSKIIAALSSNKV</sequence>
<protein>
    <submittedName>
        <fullName evidence="1">Uncharacterized protein</fullName>
    </submittedName>
</protein>
<name>A0A6C0AR58_9ZZZZ</name>
<proteinExistence type="predicted"/>
<accession>A0A6C0AR58</accession>
<organism evidence="1">
    <name type="scientific">viral metagenome</name>
    <dbReference type="NCBI Taxonomy" id="1070528"/>
    <lineage>
        <taxon>unclassified sequences</taxon>
        <taxon>metagenomes</taxon>
        <taxon>organismal metagenomes</taxon>
    </lineage>
</organism>
<dbReference type="EMBL" id="MN740765">
    <property type="protein sequence ID" value="QHS82369.1"/>
    <property type="molecule type" value="Genomic_DNA"/>
</dbReference>
<evidence type="ECO:0000313" key="1">
    <source>
        <dbReference type="EMBL" id="QHS82369.1"/>
    </source>
</evidence>